<dbReference type="CDD" id="cd01948">
    <property type="entry name" value="EAL"/>
    <property type="match status" value="1"/>
</dbReference>
<dbReference type="GO" id="GO:0071111">
    <property type="term" value="F:cyclic-guanylate-specific phosphodiesterase activity"/>
    <property type="evidence" value="ECO:0007669"/>
    <property type="project" value="InterPro"/>
</dbReference>
<dbReference type="InterPro" id="IPR035919">
    <property type="entry name" value="EAL_sf"/>
</dbReference>
<dbReference type="InterPro" id="IPR050706">
    <property type="entry name" value="Cyclic-di-GMP_PDE-like"/>
</dbReference>
<dbReference type="Gene3D" id="3.20.20.450">
    <property type="entry name" value="EAL domain"/>
    <property type="match status" value="1"/>
</dbReference>
<dbReference type="RefSeq" id="WP_277535866.1">
    <property type="nucleotide sequence ID" value="NZ_JAPDIA010000008.1"/>
</dbReference>
<dbReference type="SUPFAM" id="SSF141868">
    <property type="entry name" value="EAL domain-like"/>
    <property type="match status" value="1"/>
</dbReference>
<gene>
    <name evidence="2" type="ORF">OMP40_26635</name>
</gene>
<keyword evidence="3" id="KW-1185">Reference proteome</keyword>
<feature type="domain" description="EAL" evidence="1">
    <location>
        <begin position="87"/>
        <end position="329"/>
    </location>
</feature>
<dbReference type="InterPro" id="IPR001633">
    <property type="entry name" value="EAL_dom"/>
</dbReference>
<protein>
    <submittedName>
        <fullName evidence="2">EAL domain-containing protein</fullName>
    </submittedName>
</protein>
<evidence type="ECO:0000313" key="2">
    <source>
        <dbReference type="EMBL" id="MDG0812513.1"/>
    </source>
</evidence>
<evidence type="ECO:0000259" key="1">
    <source>
        <dbReference type="PROSITE" id="PS50883"/>
    </source>
</evidence>
<proteinExistence type="predicted"/>
<dbReference type="PROSITE" id="PS50883">
    <property type="entry name" value="EAL"/>
    <property type="match status" value="1"/>
</dbReference>
<organism evidence="2 3">
    <name type="scientific">Cohnella rhizosphaerae</name>
    <dbReference type="NCBI Taxonomy" id="1457232"/>
    <lineage>
        <taxon>Bacteria</taxon>
        <taxon>Bacillati</taxon>
        <taxon>Bacillota</taxon>
        <taxon>Bacilli</taxon>
        <taxon>Bacillales</taxon>
        <taxon>Paenibacillaceae</taxon>
        <taxon>Cohnella</taxon>
    </lineage>
</organism>
<dbReference type="AlphaFoldDB" id="A0A9X4KXV0"/>
<dbReference type="PANTHER" id="PTHR33121:SF15">
    <property type="entry name" value="BLUE LIGHT- AND TEMPERATURE-REGULATED ANTIREPRESSOR BLUF"/>
    <property type="match status" value="1"/>
</dbReference>
<comment type="caution">
    <text evidence="2">The sequence shown here is derived from an EMBL/GenBank/DDBJ whole genome shotgun (WGS) entry which is preliminary data.</text>
</comment>
<accession>A0A9X4KXV0</accession>
<dbReference type="Proteomes" id="UP001153404">
    <property type="component" value="Unassembled WGS sequence"/>
</dbReference>
<name>A0A9X4KXV0_9BACL</name>
<reference evidence="2" key="1">
    <citation type="submission" date="2022-10" db="EMBL/GenBank/DDBJ databases">
        <title>Comparative genomic analysis of Cohnella hashimotonis sp. nov., isolated from the International Space Station.</title>
        <authorList>
            <person name="Simpson A."/>
            <person name="Venkateswaran K."/>
        </authorList>
    </citation>
    <scope>NUCLEOTIDE SEQUENCE</scope>
    <source>
        <strain evidence="2">DSM 28161</strain>
    </source>
</reference>
<dbReference type="SMART" id="SM00052">
    <property type="entry name" value="EAL"/>
    <property type="match status" value="1"/>
</dbReference>
<dbReference type="Pfam" id="PF00563">
    <property type="entry name" value="EAL"/>
    <property type="match status" value="1"/>
</dbReference>
<dbReference type="PANTHER" id="PTHR33121">
    <property type="entry name" value="CYCLIC DI-GMP PHOSPHODIESTERASE PDEF"/>
    <property type="match status" value="1"/>
</dbReference>
<evidence type="ECO:0000313" key="3">
    <source>
        <dbReference type="Proteomes" id="UP001153404"/>
    </source>
</evidence>
<sequence>MSCGQCMAGEPLYEMRFADAANEAVAGDIARFLEERGAPKQSQPYAIVLRESAVADFYDFCLDHMTSESMNYRVNDGVWKPMATLPDALRERWVEGIIAEERVVPYAQPIMTGDGDIYGYEVLARFMADDGNLLPPAEVFAAAKLRNRLYALDRMCRIAAVRSAVHLKGKVFINFIPTSIYSPQHCLRTTTALTRELGLDASRFVFEVVESEQVEDIDHLKSILAYYSEQGFSYALDDVGEGFSTPELLREIKPHYMKLDRGAADGVSGDAAKQRIAGELLRVARQVGAVPLAEGIEREADFRWLQTLGYRLFQGYLWGKPEPIKPAGR</sequence>
<dbReference type="EMBL" id="JAPDIA010000008">
    <property type="protein sequence ID" value="MDG0812513.1"/>
    <property type="molecule type" value="Genomic_DNA"/>
</dbReference>